<comment type="caution">
    <text evidence="4">The sequence shown here is derived from an EMBL/GenBank/DDBJ whole genome shotgun (WGS) entry which is preliminary data.</text>
</comment>
<organism evidence="4 5">
    <name type="scientific">Bisbaumannia pacifica</name>
    <dbReference type="NCBI Taxonomy" id="77098"/>
    <lineage>
        <taxon>Bacteria</taxon>
        <taxon>Pseudomonadati</taxon>
        <taxon>Pseudomonadota</taxon>
        <taxon>Gammaproteobacteria</taxon>
        <taxon>Oceanospirillales</taxon>
        <taxon>Halomonadaceae</taxon>
        <taxon>Bisbaumannia</taxon>
    </lineage>
</organism>
<dbReference type="AlphaFoldDB" id="A0ABD4L5X2"/>
<dbReference type="Proteomes" id="UP000651738">
    <property type="component" value="Unassembled WGS sequence"/>
</dbReference>
<reference evidence="4 5" key="1">
    <citation type="submission" date="2020-12" db="EMBL/GenBank/DDBJ databases">
        <title>Draft genome sequence of Halomonas pacifica strain CARE-V15.</title>
        <authorList>
            <person name="Vignesh N."/>
            <person name="Thabitha A."/>
            <person name="Saravanan R."/>
            <person name="Manigandan V."/>
        </authorList>
    </citation>
    <scope>NUCLEOTIDE SEQUENCE [LARGE SCALE GENOMIC DNA]</scope>
    <source>
        <strain evidence="4 5">CARE-V15</strain>
    </source>
</reference>
<dbReference type="PROSITE" id="PS50983">
    <property type="entry name" value="FE_B12_PBP"/>
    <property type="match status" value="1"/>
</dbReference>
<dbReference type="Gene3D" id="3.40.50.1980">
    <property type="entry name" value="Nitrogenase molybdenum iron protein domain"/>
    <property type="match status" value="2"/>
</dbReference>
<dbReference type="EMBL" id="JAEDAF010000011">
    <property type="protein sequence ID" value="MBH8580944.1"/>
    <property type="molecule type" value="Genomic_DNA"/>
</dbReference>
<dbReference type="SUPFAM" id="SSF53807">
    <property type="entry name" value="Helical backbone' metal receptor"/>
    <property type="match status" value="1"/>
</dbReference>
<feature type="signal peptide" evidence="2">
    <location>
        <begin position="1"/>
        <end position="18"/>
    </location>
</feature>
<dbReference type="PANTHER" id="PTHR30535">
    <property type="entry name" value="VITAMIN B12-BINDING PROTEIN"/>
    <property type="match status" value="1"/>
</dbReference>
<dbReference type="InterPro" id="IPR054828">
    <property type="entry name" value="Vit_B12_bind_prot"/>
</dbReference>
<dbReference type="NCBIfam" id="NF038402">
    <property type="entry name" value="TroA_like"/>
    <property type="match status" value="1"/>
</dbReference>
<keyword evidence="1 2" id="KW-0732">Signal</keyword>
<dbReference type="PANTHER" id="PTHR30535:SF34">
    <property type="entry name" value="MOLYBDATE-BINDING PROTEIN MOLA"/>
    <property type="match status" value="1"/>
</dbReference>
<dbReference type="InterPro" id="IPR002491">
    <property type="entry name" value="ABC_transptr_periplasmic_BD"/>
</dbReference>
<dbReference type="InterPro" id="IPR050902">
    <property type="entry name" value="ABC_Transporter_SBP"/>
</dbReference>
<gene>
    <name evidence="4" type="ORF">I7V36_12640</name>
</gene>
<evidence type="ECO:0000256" key="2">
    <source>
        <dbReference type="SAM" id="SignalP"/>
    </source>
</evidence>
<name>A0ABD4L5X2_9GAMM</name>
<evidence type="ECO:0000313" key="5">
    <source>
        <dbReference type="Proteomes" id="UP000651738"/>
    </source>
</evidence>
<feature type="domain" description="Fe/B12 periplasmic-binding" evidence="3">
    <location>
        <begin position="39"/>
        <end position="288"/>
    </location>
</feature>
<protein>
    <submittedName>
        <fullName evidence="4">Cobalamin-binding protein</fullName>
    </submittedName>
</protein>
<dbReference type="RefSeq" id="WP_198058020.1">
    <property type="nucleotide sequence ID" value="NZ_JAEDAF010000011.1"/>
</dbReference>
<dbReference type="Pfam" id="PF01497">
    <property type="entry name" value="Peripla_BP_2"/>
    <property type="match status" value="1"/>
</dbReference>
<feature type="chain" id="PRO_5044773960" evidence="2">
    <location>
        <begin position="19"/>
        <end position="295"/>
    </location>
</feature>
<dbReference type="CDD" id="cd01144">
    <property type="entry name" value="BtuF"/>
    <property type="match status" value="1"/>
</dbReference>
<sequence>MGKRLLMGLMLLAGAVQADERCAVDDRGREVCLPAPAERIAALSPGATELVYAAGAGARVVAVVEYSDYPPEARQVASVGSHTRLDLERLLALAPDLVIGWVTGNPAEQLETLEALDLPVFYIEPRSFEGVATAIERLAHLAGSEAAGEAEAARFRDGMAELAERYAEAAPLSVFYQVWDEPLMTINDDHLIGQVLSLCGGVNVFGGLERLVPRLDEEAVLAADPEAILAGGMGEENRAWLTHWEQYPALTAVARDNLFFVPPSLIQRPTPRLLEGSRLFCEKLEVARGRREASP</sequence>
<accession>A0ABD4L5X2</accession>
<proteinExistence type="predicted"/>
<evidence type="ECO:0000256" key="1">
    <source>
        <dbReference type="ARBA" id="ARBA00022729"/>
    </source>
</evidence>
<evidence type="ECO:0000259" key="3">
    <source>
        <dbReference type="PROSITE" id="PS50983"/>
    </source>
</evidence>
<evidence type="ECO:0000313" key="4">
    <source>
        <dbReference type="EMBL" id="MBH8580944.1"/>
    </source>
</evidence>